<feature type="transmembrane region" description="Helical" evidence="1">
    <location>
        <begin position="90"/>
        <end position="109"/>
    </location>
</feature>
<name>C7RFC1_ANAPD</name>
<feature type="transmembrane region" description="Helical" evidence="1">
    <location>
        <begin position="57"/>
        <end position="78"/>
    </location>
</feature>
<dbReference type="EMBL" id="CP001708">
    <property type="protein sequence ID" value="ACV28182.1"/>
    <property type="molecule type" value="Genomic_DNA"/>
</dbReference>
<feature type="transmembrane region" description="Helical" evidence="1">
    <location>
        <begin position="115"/>
        <end position="133"/>
    </location>
</feature>
<dbReference type="KEGG" id="apr:Apre_0130"/>
<dbReference type="RefSeq" id="WP_012803601.1">
    <property type="nucleotide sequence ID" value="NC_013171.1"/>
</dbReference>
<feature type="transmembrane region" description="Helical" evidence="1">
    <location>
        <begin position="12"/>
        <end position="37"/>
    </location>
</feature>
<keyword evidence="1" id="KW-0812">Transmembrane</keyword>
<protein>
    <submittedName>
        <fullName evidence="2">Uncharacterized protein</fullName>
    </submittedName>
</protein>
<keyword evidence="3" id="KW-1185">Reference proteome</keyword>
<evidence type="ECO:0000313" key="3">
    <source>
        <dbReference type="Proteomes" id="UP000002294"/>
    </source>
</evidence>
<dbReference type="AlphaFoldDB" id="C7RFC1"/>
<evidence type="ECO:0000256" key="1">
    <source>
        <dbReference type="SAM" id="Phobius"/>
    </source>
</evidence>
<gene>
    <name evidence="2" type="ordered locus">Apre_0130</name>
</gene>
<keyword evidence="1" id="KW-1133">Transmembrane helix</keyword>
<dbReference type="eggNOG" id="ENOG5033JXV">
    <property type="taxonomic scope" value="Bacteria"/>
</dbReference>
<dbReference type="OrthoDB" id="1690910at2"/>
<sequence length="138" mass="16048">MKSLELEKKRESFILKILIVSALIILASSIEALMMAKDVEVYREILKNNPGLSFDEYINSVVFNLFIRVLSPVVISLYTFFTVKKYGVNFSYKLFFGGMTLIEIVQLILQFRIGSIFYYIVIILNFILLFIIGREERV</sequence>
<accession>C7RFC1</accession>
<keyword evidence="1" id="KW-0472">Membrane</keyword>
<dbReference type="STRING" id="525919.Apre_0130"/>
<dbReference type="HOGENOM" id="CLU_148582_0_0_9"/>
<evidence type="ECO:0000313" key="2">
    <source>
        <dbReference type="EMBL" id="ACV28182.1"/>
    </source>
</evidence>
<organism evidence="2 3">
    <name type="scientific">Anaerococcus prevotii (strain ATCC 9321 / DSM 20548 / JCM 6508 / NCTC 11806 / PC1)</name>
    <name type="common">Peptostreptococcus prevotii</name>
    <name type="synonym">Peptococcus prevotii</name>
    <dbReference type="NCBI Taxonomy" id="525919"/>
    <lineage>
        <taxon>Bacteria</taxon>
        <taxon>Bacillati</taxon>
        <taxon>Bacillota</taxon>
        <taxon>Tissierellia</taxon>
        <taxon>Tissierellales</taxon>
        <taxon>Peptoniphilaceae</taxon>
        <taxon>Anaerococcus</taxon>
    </lineage>
</organism>
<reference evidence="2 3" key="1">
    <citation type="journal article" date="2009" name="Stand. Genomic Sci.">
        <title>Complete genome sequence of Anaerococcus prevotii type strain (PC1).</title>
        <authorList>
            <person name="Labutti K."/>
            <person name="Pukall R."/>
            <person name="Steenblock K."/>
            <person name="Glavina Del Rio T."/>
            <person name="Tice H."/>
            <person name="Copeland A."/>
            <person name="Cheng J.F."/>
            <person name="Lucas S."/>
            <person name="Chen F."/>
            <person name="Nolan M."/>
            <person name="Bruce D."/>
            <person name="Goodwin L."/>
            <person name="Pitluck S."/>
            <person name="Ivanova N."/>
            <person name="Mavromatis K."/>
            <person name="Ovchinnikova G."/>
            <person name="Pati A."/>
            <person name="Chen A."/>
            <person name="Palaniappan K."/>
            <person name="Land M."/>
            <person name="Hauser L."/>
            <person name="Chang Y.J."/>
            <person name="Jeffries C.D."/>
            <person name="Chain P."/>
            <person name="Saunders E."/>
            <person name="Brettin T."/>
            <person name="Detter J.C."/>
            <person name="Han C."/>
            <person name="Goker M."/>
            <person name="Bristow J."/>
            <person name="Eisen J.A."/>
            <person name="Markowitz V."/>
            <person name="Hugenholtz P."/>
            <person name="Kyrpides N.C."/>
            <person name="Klenk H.P."/>
            <person name="Lapidus A."/>
        </authorList>
    </citation>
    <scope>NUCLEOTIDE SEQUENCE [LARGE SCALE GENOMIC DNA]</scope>
    <source>
        <strain evidence="3">ATCC 9321 / DSM 20548 / JCM 6508 / NCTC 11806 / PC1</strain>
    </source>
</reference>
<dbReference type="Proteomes" id="UP000002294">
    <property type="component" value="Chromosome"/>
</dbReference>
<proteinExistence type="predicted"/>